<dbReference type="PANTHER" id="PTHR10366">
    <property type="entry name" value="NAD DEPENDENT EPIMERASE/DEHYDRATASE"/>
    <property type="match status" value="1"/>
</dbReference>
<reference evidence="5 6" key="1">
    <citation type="submission" date="2015-09" db="EMBL/GenBank/DDBJ databases">
        <title>Host preference determinants of Valsa canker pathogens revealed by comparative genomics.</title>
        <authorList>
            <person name="Yin Z."/>
            <person name="Huang L."/>
        </authorList>
    </citation>
    <scope>NUCLEOTIDE SEQUENCE [LARGE SCALE GENOMIC DNA]</scope>
    <source>
        <strain evidence="5 6">YSFL</strain>
    </source>
</reference>
<dbReference type="Proteomes" id="UP000284375">
    <property type="component" value="Unassembled WGS sequence"/>
</dbReference>
<accession>A0A423WPQ8</accession>
<keyword evidence="3" id="KW-1133">Transmembrane helix</keyword>
<dbReference type="PANTHER" id="PTHR10366:SF564">
    <property type="entry name" value="STEROL-4-ALPHA-CARBOXYLATE 3-DEHYDROGENASE, DECARBOXYLATING"/>
    <property type="match status" value="1"/>
</dbReference>
<evidence type="ECO:0000256" key="3">
    <source>
        <dbReference type="SAM" id="Phobius"/>
    </source>
</evidence>
<protein>
    <recommendedName>
        <fullName evidence="4">NAD-dependent epimerase/dehydratase domain-containing protein</fullName>
    </recommendedName>
</protein>
<dbReference type="InterPro" id="IPR050425">
    <property type="entry name" value="NAD(P)_dehydrat-like"/>
</dbReference>
<dbReference type="EMBL" id="LJZO01000001">
    <property type="protein sequence ID" value="ROW05274.1"/>
    <property type="molecule type" value="Genomic_DNA"/>
</dbReference>
<dbReference type="OrthoDB" id="2735536at2759"/>
<comment type="similarity">
    <text evidence="2">Belongs to the NAD(P)-dependent epimerase/dehydratase family. Dihydroflavonol-4-reductase subfamily.</text>
</comment>
<keyword evidence="1" id="KW-0560">Oxidoreductase</keyword>
<dbReference type="SUPFAM" id="SSF51735">
    <property type="entry name" value="NAD(P)-binding Rossmann-fold domains"/>
    <property type="match status" value="1"/>
</dbReference>
<gene>
    <name evidence="5" type="ORF">VSDG_00156</name>
</gene>
<evidence type="ECO:0000256" key="1">
    <source>
        <dbReference type="ARBA" id="ARBA00023002"/>
    </source>
</evidence>
<feature type="domain" description="NAD-dependent epimerase/dehydratase" evidence="4">
    <location>
        <begin position="6"/>
        <end position="265"/>
    </location>
</feature>
<keyword evidence="3" id="KW-0472">Membrane</keyword>
<evidence type="ECO:0000256" key="2">
    <source>
        <dbReference type="ARBA" id="ARBA00023445"/>
    </source>
</evidence>
<organism evidence="5 6">
    <name type="scientific">Cytospora chrysosperma</name>
    <name type="common">Cytospora canker fungus</name>
    <name type="synonym">Sphaeria chrysosperma</name>
    <dbReference type="NCBI Taxonomy" id="252740"/>
    <lineage>
        <taxon>Eukaryota</taxon>
        <taxon>Fungi</taxon>
        <taxon>Dikarya</taxon>
        <taxon>Ascomycota</taxon>
        <taxon>Pezizomycotina</taxon>
        <taxon>Sordariomycetes</taxon>
        <taxon>Sordariomycetidae</taxon>
        <taxon>Diaporthales</taxon>
        <taxon>Cytosporaceae</taxon>
        <taxon>Cytospora</taxon>
    </lineage>
</organism>
<dbReference type="Gene3D" id="3.40.50.720">
    <property type="entry name" value="NAD(P)-binding Rossmann-like Domain"/>
    <property type="match status" value="1"/>
</dbReference>
<evidence type="ECO:0000313" key="5">
    <source>
        <dbReference type="EMBL" id="ROW05274.1"/>
    </source>
</evidence>
<keyword evidence="6" id="KW-1185">Reference proteome</keyword>
<dbReference type="STRING" id="252740.A0A423WPQ8"/>
<name>A0A423WPQ8_CYTCH</name>
<dbReference type="GO" id="GO:0016616">
    <property type="term" value="F:oxidoreductase activity, acting on the CH-OH group of donors, NAD or NADP as acceptor"/>
    <property type="evidence" value="ECO:0007669"/>
    <property type="project" value="TreeGrafter"/>
</dbReference>
<comment type="caution">
    <text evidence="5">The sequence shown here is derived from an EMBL/GenBank/DDBJ whole genome shotgun (WGS) entry which is preliminary data.</text>
</comment>
<dbReference type="Pfam" id="PF01370">
    <property type="entry name" value="Epimerase"/>
    <property type="match status" value="1"/>
</dbReference>
<feature type="transmembrane region" description="Helical" evidence="3">
    <location>
        <begin position="6"/>
        <end position="34"/>
    </location>
</feature>
<keyword evidence="3" id="KW-0812">Transmembrane</keyword>
<dbReference type="InterPro" id="IPR001509">
    <property type="entry name" value="Epimerase_deHydtase"/>
</dbReference>
<evidence type="ECO:0000259" key="4">
    <source>
        <dbReference type="Pfam" id="PF01370"/>
    </source>
</evidence>
<sequence length="363" mass="39441">MAQGKILITGAGGFLGSAILIDILQAGYMANIVVRSESKAKQIQEAPAIATLNKASACNYFIVPDLTVEGCLDEAAAGTDIIIHCASPLPFETNDPENDVILPAVKCTLRALESAQKAGTVKRVIVTSSVIVFVEPDLLRDYVPPQEVLLGVKPNDEFGPPYDSHMVTYCAAKTAAYRRSSKWMEKAVAEGSVGFDMINLAPTYIYGPHPLATSVADLMRTSNSLILQVIQGTGNVPPGEAQPRRPTLAGGLHLDDFVEIVHRSLDLGLIHTPQSGPNKHMATYSQSVNLQWNDAYPIVARKWPQEVRKGVLAGKGDFPTKPNTSFAFEDTERAYGMKLKGLEEMLDVLVPHYLDLLEKDSRK</sequence>
<dbReference type="AlphaFoldDB" id="A0A423WPQ8"/>
<evidence type="ECO:0000313" key="6">
    <source>
        <dbReference type="Proteomes" id="UP000284375"/>
    </source>
</evidence>
<dbReference type="InterPro" id="IPR036291">
    <property type="entry name" value="NAD(P)-bd_dom_sf"/>
</dbReference>
<proteinExistence type="inferred from homology"/>